<dbReference type="InterPro" id="IPR051122">
    <property type="entry name" value="SDR_DHRS6-like"/>
</dbReference>
<dbReference type="InterPro" id="IPR002347">
    <property type="entry name" value="SDR_fam"/>
</dbReference>
<dbReference type="PANTHER" id="PTHR43477:SF1">
    <property type="entry name" value="DIHYDROANTICAPSIN 7-DEHYDROGENASE"/>
    <property type="match status" value="1"/>
</dbReference>
<evidence type="ECO:0000256" key="2">
    <source>
        <dbReference type="ARBA" id="ARBA00023002"/>
    </source>
</evidence>
<dbReference type="FunFam" id="3.40.50.720:FF:000084">
    <property type="entry name" value="Short-chain dehydrogenase reductase"/>
    <property type="match status" value="1"/>
</dbReference>
<reference evidence="4 5" key="1">
    <citation type="submission" date="2019-08" db="EMBL/GenBank/DDBJ databases">
        <title>Paraburkholderia sp. DCY113.</title>
        <authorList>
            <person name="Kang J."/>
        </authorList>
    </citation>
    <scope>NUCLEOTIDE SEQUENCE [LARGE SCALE GENOMIC DNA]</scope>
    <source>
        <strain evidence="4 5">DCY113</strain>
    </source>
</reference>
<dbReference type="SUPFAM" id="SSF51735">
    <property type="entry name" value="NAD(P)-binding Rossmann-fold domains"/>
    <property type="match status" value="1"/>
</dbReference>
<dbReference type="SMART" id="SM00822">
    <property type="entry name" value="PKS_KR"/>
    <property type="match status" value="1"/>
</dbReference>
<dbReference type="PRINTS" id="PR00080">
    <property type="entry name" value="SDRFAMILY"/>
</dbReference>
<gene>
    <name evidence="4" type="ORF">FVF58_23320</name>
</gene>
<comment type="similarity">
    <text evidence="1">Belongs to the short-chain dehydrogenases/reductases (SDR) family.</text>
</comment>
<dbReference type="Gene3D" id="3.40.50.720">
    <property type="entry name" value="NAD(P)-binding Rossmann-like Domain"/>
    <property type="match status" value="1"/>
</dbReference>
<evidence type="ECO:0000259" key="3">
    <source>
        <dbReference type="SMART" id="SM00822"/>
    </source>
</evidence>
<proteinExistence type="inferred from homology"/>
<dbReference type="NCBIfam" id="NF005559">
    <property type="entry name" value="PRK07231.1"/>
    <property type="match status" value="1"/>
</dbReference>
<dbReference type="PRINTS" id="PR00081">
    <property type="entry name" value="GDHRDH"/>
</dbReference>
<keyword evidence="2 4" id="KW-0560">Oxidoreductase</keyword>
<dbReference type="EMBL" id="VTUZ01000016">
    <property type="protein sequence ID" value="KAA1007658.1"/>
    <property type="molecule type" value="Genomic_DNA"/>
</dbReference>
<dbReference type="InterPro" id="IPR057326">
    <property type="entry name" value="KR_dom"/>
</dbReference>
<evidence type="ECO:0000256" key="1">
    <source>
        <dbReference type="ARBA" id="ARBA00006484"/>
    </source>
</evidence>
<dbReference type="InterPro" id="IPR036291">
    <property type="entry name" value="NAD(P)-bd_dom_sf"/>
</dbReference>
<dbReference type="PROSITE" id="PS00061">
    <property type="entry name" value="ADH_SHORT"/>
    <property type="match status" value="1"/>
</dbReference>
<protein>
    <submittedName>
        <fullName evidence="4">Glucose 1-dehydrogenase</fullName>
        <ecNumber evidence="4">1.1.1.47</ecNumber>
    </submittedName>
</protein>
<accession>A0A5B0GXK2</accession>
<keyword evidence="5" id="KW-1185">Reference proteome</keyword>
<evidence type="ECO:0000313" key="5">
    <source>
        <dbReference type="Proteomes" id="UP000325273"/>
    </source>
</evidence>
<dbReference type="EC" id="1.1.1.47" evidence="4"/>
<dbReference type="InterPro" id="IPR020904">
    <property type="entry name" value="Sc_DH/Rdtase_CS"/>
</dbReference>
<name>A0A5B0GXK2_9BURK</name>
<comment type="caution">
    <text evidence="4">The sequence shown here is derived from an EMBL/GenBank/DDBJ whole genome shotgun (WGS) entry which is preliminary data.</text>
</comment>
<organism evidence="4 5">
    <name type="scientific">Paraburkholderia panacisoli</name>
    <dbReference type="NCBI Taxonomy" id="2603818"/>
    <lineage>
        <taxon>Bacteria</taxon>
        <taxon>Pseudomonadati</taxon>
        <taxon>Pseudomonadota</taxon>
        <taxon>Betaproteobacteria</taxon>
        <taxon>Burkholderiales</taxon>
        <taxon>Burkholderiaceae</taxon>
        <taxon>Paraburkholderia</taxon>
    </lineage>
</organism>
<sequence>MHMNKLNGKVALVTGGARGIGAAIAFAMAKEGATVVLTDIDKPAADAAADAIRKEGGGCIAMLHDVSNPASWAAVIAETERQLGALDILVNNAGILVVRSIAQTSLEDFHRVSAVNTDGVFLGIKYGFASMGKRGGSIINLSSLGGMIGAANQIAYGASKGAVRLMTKCAMAEAASLGLPIRCNSIHPGVIHTPMTEAHYGFGAGTGVDEMFASAIPSNRLGTAQDVAAAVVYIASDEASYVNGAELMVDGGILAAPIQKPKAPN</sequence>
<dbReference type="Proteomes" id="UP000325273">
    <property type="component" value="Unassembled WGS sequence"/>
</dbReference>
<feature type="domain" description="Ketoreductase" evidence="3">
    <location>
        <begin position="9"/>
        <end position="193"/>
    </location>
</feature>
<dbReference type="Pfam" id="PF13561">
    <property type="entry name" value="adh_short_C2"/>
    <property type="match status" value="1"/>
</dbReference>
<evidence type="ECO:0000313" key="4">
    <source>
        <dbReference type="EMBL" id="KAA1007658.1"/>
    </source>
</evidence>
<dbReference type="GO" id="GO:0047936">
    <property type="term" value="F:glucose 1-dehydrogenase [NAD(P)+] activity"/>
    <property type="evidence" value="ECO:0007669"/>
    <property type="project" value="UniProtKB-EC"/>
</dbReference>
<dbReference type="AlphaFoldDB" id="A0A5B0GXK2"/>
<dbReference type="PANTHER" id="PTHR43477">
    <property type="entry name" value="DIHYDROANTICAPSIN 7-DEHYDROGENASE"/>
    <property type="match status" value="1"/>
</dbReference>